<evidence type="ECO:0000256" key="1">
    <source>
        <dbReference type="SAM" id="SignalP"/>
    </source>
</evidence>
<protein>
    <submittedName>
        <fullName evidence="2">Putative ovule protein</fullName>
    </submittedName>
</protein>
<organism evidence="2">
    <name type="scientific">Solanum chacoense</name>
    <name type="common">Chaco potato</name>
    <dbReference type="NCBI Taxonomy" id="4108"/>
    <lineage>
        <taxon>Eukaryota</taxon>
        <taxon>Viridiplantae</taxon>
        <taxon>Streptophyta</taxon>
        <taxon>Embryophyta</taxon>
        <taxon>Tracheophyta</taxon>
        <taxon>Spermatophyta</taxon>
        <taxon>Magnoliopsida</taxon>
        <taxon>eudicotyledons</taxon>
        <taxon>Gunneridae</taxon>
        <taxon>Pentapetalae</taxon>
        <taxon>asterids</taxon>
        <taxon>lamiids</taxon>
        <taxon>Solanales</taxon>
        <taxon>Solanaceae</taxon>
        <taxon>Solanoideae</taxon>
        <taxon>Solaneae</taxon>
        <taxon>Solanum</taxon>
    </lineage>
</organism>
<proteinExistence type="predicted"/>
<feature type="chain" id="PRO_5006865659" evidence="1">
    <location>
        <begin position="26"/>
        <end position="93"/>
    </location>
</feature>
<name>A0A0V0H191_SOLCH</name>
<reference evidence="2" key="1">
    <citation type="submission" date="2015-12" db="EMBL/GenBank/DDBJ databases">
        <title>Gene expression during late stages of embryo sac development: a critical building block for successful pollen-pistil interactions.</title>
        <authorList>
            <person name="Liu Y."/>
            <person name="Joly V."/>
            <person name="Sabar M."/>
            <person name="Matton D.P."/>
        </authorList>
    </citation>
    <scope>NUCLEOTIDE SEQUENCE</scope>
</reference>
<accession>A0A0V0H191</accession>
<sequence>MCEHIFVTLLWHSLWGMCKFPPGDSAISLSLDWIELDSFVQVTYSSVYRGTVYFLGCMVLRPWNRKGQCCFNPFVFLNLENYLFILLFSANWK</sequence>
<dbReference type="EMBL" id="GEDG01027274">
    <property type="protein sequence ID" value="JAP13955.1"/>
    <property type="molecule type" value="Transcribed_RNA"/>
</dbReference>
<dbReference type="AlphaFoldDB" id="A0A0V0H191"/>
<feature type="signal peptide" evidence="1">
    <location>
        <begin position="1"/>
        <end position="25"/>
    </location>
</feature>
<keyword evidence="1" id="KW-0732">Signal</keyword>
<evidence type="ECO:0000313" key="2">
    <source>
        <dbReference type="EMBL" id="JAP13955.1"/>
    </source>
</evidence>